<dbReference type="InterPro" id="IPR027379">
    <property type="entry name" value="CLS_N"/>
</dbReference>
<keyword evidence="9 12" id="KW-0472">Membrane</keyword>
<dbReference type="SMART" id="SM00155">
    <property type="entry name" value="PLDc"/>
    <property type="match status" value="2"/>
</dbReference>
<feature type="active site" evidence="12">
    <location>
        <position position="419"/>
    </location>
</feature>
<comment type="catalytic activity">
    <reaction evidence="12">
        <text>2 a 1,2-diacyl-sn-glycero-3-phospho-(1'-sn-glycerol) = a cardiolipin + glycerol</text>
        <dbReference type="Rhea" id="RHEA:31451"/>
        <dbReference type="ChEBI" id="CHEBI:17754"/>
        <dbReference type="ChEBI" id="CHEBI:62237"/>
        <dbReference type="ChEBI" id="CHEBI:64716"/>
    </reaction>
</comment>
<evidence type="ECO:0000256" key="1">
    <source>
        <dbReference type="ARBA" id="ARBA00004651"/>
    </source>
</evidence>
<feature type="active site" evidence="12">
    <location>
        <position position="248"/>
    </location>
</feature>
<dbReference type="CDD" id="cd09110">
    <property type="entry name" value="PLDc_CLS_1"/>
    <property type="match status" value="1"/>
</dbReference>
<evidence type="ECO:0000256" key="4">
    <source>
        <dbReference type="ARBA" id="ARBA00022679"/>
    </source>
</evidence>
<evidence type="ECO:0000256" key="2">
    <source>
        <dbReference type="ARBA" id="ARBA00022475"/>
    </source>
</evidence>
<keyword evidence="10 12" id="KW-0594">Phospholipid biosynthesis</keyword>
<dbReference type="InterPro" id="IPR022924">
    <property type="entry name" value="Cardiolipin_synthase"/>
</dbReference>
<evidence type="ECO:0000313" key="17">
    <source>
        <dbReference type="Proteomes" id="UP001519287"/>
    </source>
</evidence>
<comment type="subcellular location">
    <subcellularLocation>
        <location evidence="1 12">Cell membrane</location>
        <topology evidence="1 12">Multi-pass membrane protein</topology>
    </subcellularLocation>
</comment>
<dbReference type="Proteomes" id="UP001519287">
    <property type="component" value="Unassembled WGS sequence"/>
</dbReference>
<dbReference type="EMBL" id="JAGGLB010000030">
    <property type="protein sequence ID" value="MBP1995006.1"/>
    <property type="molecule type" value="Genomic_DNA"/>
</dbReference>
<keyword evidence="4 12" id="KW-0808">Transferase</keyword>
<keyword evidence="6" id="KW-0677">Repeat</keyword>
<evidence type="ECO:0000256" key="5">
    <source>
        <dbReference type="ARBA" id="ARBA00022692"/>
    </source>
</evidence>
<feature type="domain" description="PLD phosphodiesterase" evidence="15">
    <location>
        <begin position="236"/>
        <end position="263"/>
    </location>
</feature>
<dbReference type="InterPro" id="IPR030874">
    <property type="entry name" value="Cardiolipin_synth_Firmi"/>
</dbReference>
<keyword evidence="5 12" id="KW-0812">Transmembrane</keyword>
<dbReference type="Pfam" id="PF13091">
    <property type="entry name" value="PLDc_2"/>
    <property type="match status" value="2"/>
</dbReference>
<evidence type="ECO:0000256" key="12">
    <source>
        <dbReference type="HAMAP-Rule" id="MF_01916"/>
    </source>
</evidence>
<comment type="function">
    <text evidence="12">Catalyzes the reversible phosphatidyl group transfer from one phosphatidylglycerol molecule to another to form cardiolipin (CL) (diphosphatidylglycerol) and glycerol.</text>
</comment>
<accession>A0ABS4J7C8</accession>
<organism evidence="16 17">
    <name type="scientific">Paenibacillus eucommiae</name>
    <dbReference type="NCBI Taxonomy" id="1355755"/>
    <lineage>
        <taxon>Bacteria</taxon>
        <taxon>Bacillati</taxon>
        <taxon>Bacillota</taxon>
        <taxon>Bacilli</taxon>
        <taxon>Bacillales</taxon>
        <taxon>Paenibacillaceae</taxon>
        <taxon>Paenibacillus</taxon>
    </lineage>
</organism>
<keyword evidence="7 12" id="KW-1133">Transmembrane helix</keyword>
<dbReference type="Gene3D" id="3.30.870.10">
    <property type="entry name" value="Endonuclease Chain A"/>
    <property type="match status" value="2"/>
</dbReference>
<feature type="active site" evidence="12">
    <location>
        <position position="241"/>
    </location>
</feature>
<comment type="caution">
    <text evidence="16">The sequence shown here is derived from an EMBL/GenBank/DDBJ whole genome shotgun (WGS) entry which is preliminary data.</text>
</comment>
<dbReference type="PANTHER" id="PTHR21248:SF20">
    <property type="entry name" value="CARDIOLIPIN SYNTHASE YWIE-RELATED"/>
    <property type="match status" value="1"/>
</dbReference>
<dbReference type="InterPro" id="IPR001736">
    <property type="entry name" value="PLipase_D/transphosphatidylase"/>
</dbReference>
<evidence type="ECO:0000256" key="3">
    <source>
        <dbReference type="ARBA" id="ARBA00022516"/>
    </source>
</evidence>
<gene>
    <name evidence="16" type="ORF">J2Z66_006648</name>
</gene>
<evidence type="ECO:0000256" key="10">
    <source>
        <dbReference type="ARBA" id="ARBA00023209"/>
    </source>
</evidence>
<dbReference type="PROSITE" id="PS50035">
    <property type="entry name" value="PLD"/>
    <property type="match status" value="2"/>
</dbReference>
<feature type="compositionally biased region" description="Polar residues" evidence="14">
    <location>
        <begin position="73"/>
        <end position="83"/>
    </location>
</feature>
<evidence type="ECO:0000256" key="11">
    <source>
        <dbReference type="ARBA" id="ARBA00023264"/>
    </source>
</evidence>
<dbReference type="InterPro" id="IPR025202">
    <property type="entry name" value="PLD-like_dom"/>
</dbReference>
<evidence type="ECO:0000256" key="6">
    <source>
        <dbReference type="ARBA" id="ARBA00022737"/>
    </source>
</evidence>
<evidence type="ECO:0000256" key="9">
    <source>
        <dbReference type="ARBA" id="ARBA00023136"/>
    </source>
</evidence>
<dbReference type="HAMAP" id="MF_01916">
    <property type="entry name" value="Cardiolipin_synth_Cls"/>
    <property type="match status" value="1"/>
</dbReference>
<evidence type="ECO:0000256" key="14">
    <source>
        <dbReference type="SAM" id="MobiDB-lite"/>
    </source>
</evidence>
<sequence>MLWIAVVLLLFIIQIATVLVGHFKHPSKTVAWLVILFIVPFVGFIIYYFLAKEYTKKHSTKNKLGKEDRRSLPRQSSSGKHRLNQTMLAASKPNAIDDAGNPTALDTRSKQKNLEIYGNTRLRAICEHIPESSISGNNQVNVLTNADVTYKAMLEAISKARRHIHFEFYTIRSDDIGGVFREILIRKAREGVKVRVIYDGVGSYKLSGDYLRELKAAGVEAYSFFSPLFAFFNKRMNYRNHRKIIIVDGQAGFLGGINIGDEYLGANPKLGFWRDTHLKLQGDAVYFLQQTFMTDWSHCSGQQLTGPDLFPEQNQQHSELVQMVASGPDDHTDSILQLFFAGITAAKERIYLTTPYFIPDPSLIMGLKLAALSGVDVKIIIPDVPDSKVVQYASKSYLHELLQVGVRFFLYKKGFMHAKVMLIDQLIATVGSTNLDMRSFFSNFELNAVMYNREAIIRLEKDFIEDLKESVELKLAEFEQRSSWEKRKEMLARLLSPLL</sequence>
<comment type="caution">
    <text evidence="12">Lacks conserved residue(s) required for the propagation of feature annotation.</text>
</comment>
<evidence type="ECO:0000256" key="13">
    <source>
        <dbReference type="NCBIfam" id="TIGR04265"/>
    </source>
</evidence>
<feature type="active site" evidence="12">
    <location>
        <position position="243"/>
    </location>
</feature>
<protein>
    <recommendedName>
        <fullName evidence="12 13">Cardiolipin synthase</fullName>
        <shortName evidence="12">CL synthase</shortName>
        <ecNumber evidence="12 13">2.7.8.-</ecNumber>
    </recommendedName>
</protein>
<dbReference type="EC" id="2.7.8.-" evidence="12 13"/>
<dbReference type="GO" id="GO:0016740">
    <property type="term" value="F:transferase activity"/>
    <property type="evidence" value="ECO:0007669"/>
    <property type="project" value="UniProtKB-KW"/>
</dbReference>
<keyword evidence="2 12" id="KW-1003">Cell membrane</keyword>
<evidence type="ECO:0000313" key="16">
    <source>
        <dbReference type="EMBL" id="MBP1995006.1"/>
    </source>
</evidence>
<name>A0ABS4J7C8_9BACL</name>
<feature type="region of interest" description="Disordered" evidence="14">
    <location>
        <begin position="60"/>
        <end position="83"/>
    </location>
</feature>
<keyword evidence="8 12" id="KW-0443">Lipid metabolism</keyword>
<keyword evidence="3 12" id="KW-0444">Lipid biosynthesis</keyword>
<feature type="active site" evidence="12">
    <location>
        <position position="417"/>
    </location>
</feature>
<feature type="transmembrane region" description="Helical" evidence="12">
    <location>
        <begin position="30"/>
        <end position="51"/>
    </location>
</feature>
<feature type="domain" description="PLD phosphodiesterase" evidence="15">
    <location>
        <begin position="412"/>
        <end position="439"/>
    </location>
</feature>
<dbReference type="NCBIfam" id="TIGR04265">
    <property type="entry name" value="bac_cardiolipin"/>
    <property type="match status" value="1"/>
</dbReference>
<evidence type="ECO:0000256" key="7">
    <source>
        <dbReference type="ARBA" id="ARBA00022989"/>
    </source>
</evidence>
<evidence type="ECO:0000259" key="15">
    <source>
        <dbReference type="PROSITE" id="PS50035"/>
    </source>
</evidence>
<feature type="active site" evidence="12">
    <location>
        <position position="424"/>
    </location>
</feature>
<dbReference type="CDD" id="cd09112">
    <property type="entry name" value="PLDc_CLS_2"/>
    <property type="match status" value="1"/>
</dbReference>
<proteinExistence type="inferred from homology"/>
<dbReference type="SUPFAM" id="SSF56024">
    <property type="entry name" value="Phospholipase D/nuclease"/>
    <property type="match status" value="2"/>
</dbReference>
<comment type="similarity">
    <text evidence="12">Belongs to the phospholipase D family. Cardiolipin synthase subfamily.</text>
</comment>
<keyword evidence="17" id="KW-1185">Reference proteome</keyword>
<dbReference type="Pfam" id="PF13396">
    <property type="entry name" value="PLDc_N"/>
    <property type="match status" value="1"/>
</dbReference>
<keyword evidence="11 12" id="KW-1208">Phospholipid metabolism</keyword>
<dbReference type="RefSeq" id="WP_209976832.1">
    <property type="nucleotide sequence ID" value="NZ_JAGGLB010000030.1"/>
</dbReference>
<reference evidence="16 17" key="1">
    <citation type="submission" date="2021-03" db="EMBL/GenBank/DDBJ databases">
        <title>Genomic Encyclopedia of Type Strains, Phase IV (KMG-IV): sequencing the most valuable type-strain genomes for metagenomic binning, comparative biology and taxonomic classification.</title>
        <authorList>
            <person name="Goeker M."/>
        </authorList>
    </citation>
    <scope>NUCLEOTIDE SEQUENCE [LARGE SCALE GENOMIC DNA]</scope>
    <source>
        <strain evidence="16 17">DSM 26048</strain>
    </source>
</reference>
<dbReference type="PANTHER" id="PTHR21248">
    <property type="entry name" value="CARDIOLIPIN SYNTHASE"/>
    <property type="match status" value="1"/>
</dbReference>
<evidence type="ECO:0000256" key="8">
    <source>
        <dbReference type="ARBA" id="ARBA00023098"/>
    </source>
</evidence>